<dbReference type="RefSeq" id="WP_007278067.1">
    <property type="nucleotide sequence ID" value="NZ_ABCK01000006.1"/>
</dbReference>
<dbReference type="PANTHER" id="PTHR42693">
    <property type="entry name" value="ARYLSULFATASE FAMILY MEMBER"/>
    <property type="match status" value="1"/>
</dbReference>
<evidence type="ECO:0000313" key="7">
    <source>
        <dbReference type="EMBL" id="EDM28071.1"/>
    </source>
</evidence>
<dbReference type="Proteomes" id="UP000004947">
    <property type="component" value="Unassembled WGS sequence"/>
</dbReference>
<evidence type="ECO:0000256" key="3">
    <source>
        <dbReference type="ARBA" id="ARBA00022801"/>
    </source>
</evidence>
<dbReference type="InterPro" id="IPR024607">
    <property type="entry name" value="Sulfatase_CS"/>
</dbReference>
<dbReference type="EMBL" id="ABCK01000006">
    <property type="protein sequence ID" value="EDM28071.1"/>
    <property type="molecule type" value="Genomic_DNA"/>
</dbReference>
<keyword evidence="8" id="KW-1185">Reference proteome</keyword>
<dbReference type="PANTHER" id="PTHR42693:SF53">
    <property type="entry name" value="ENDO-4-O-SULFATASE"/>
    <property type="match status" value="1"/>
</dbReference>
<evidence type="ECO:0000259" key="6">
    <source>
        <dbReference type="Pfam" id="PF00884"/>
    </source>
</evidence>
<proteinExistence type="inferred from homology"/>
<dbReference type="InterPro" id="IPR017850">
    <property type="entry name" value="Alkaline_phosphatase_core_sf"/>
</dbReference>
<dbReference type="STRING" id="313628.LNTAR_11981"/>
<evidence type="ECO:0000313" key="8">
    <source>
        <dbReference type="Proteomes" id="UP000004947"/>
    </source>
</evidence>
<feature type="domain" description="Sulfatase N-terminal" evidence="6">
    <location>
        <begin position="61"/>
        <end position="462"/>
    </location>
</feature>
<dbReference type="CDD" id="cd16025">
    <property type="entry name" value="PAS_like"/>
    <property type="match status" value="1"/>
</dbReference>
<keyword evidence="4" id="KW-0106">Calcium</keyword>
<dbReference type="Gene3D" id="3.40.720.10">
    <property type="entry name" value="Alkaline Phosphatase, subunit A"/>
    <property type="match status" value="1"/>
</dbReference>
<dbReference type="Gene3D" id="3.30.1120.10">
    <property type="match status" value="1"/>
</dbReference>
<dbReference type="PROSITE" id="PS00149">
    <property type="entry name" value="SULFATASE_2"/>
    <property type="match status" value="1"/>
</dbReference>
<reference evidence="7 8" key="1">
    <citation type="journal article" date="2010" name="J. Bacteriol.">
        <title>Genome sequence of Lentisphaera araneosa HTCC2155T, the type species of the order Lentisphaerales in the phylum Lentisphaerae.</title>
        <authorList>
            <person name="Thrash J.C."/>
            <person name="Cho J.C."/>
            <person name="Vergin K.L."/>
            <person name="Morris R.M."/>
            <person name="Giovannoni S.J."/>
        </authorList>
    </citation>
    <scope>NUCLEOTIDE SEQUENCE [LARGE SCALE GENOMIC DNA]</scope>
    <source>
        <strain evidence="7 8">HTCC2155</strain>
    </source>
</reference>
<sequence length="574" mass="65553">MKKRTQLLVLAFLSFALFANAQETIKKKKVKKAPKPPKVLVPPTAEELQKAEAAIMAAKRPNILLVLFDDLGFSDLGCYGSEIRTPHIDRLAKKGLRFTGMTNSARCVPTRGSLLTGLHPGQAGLLNGSGKLVADCVTLAEVLGNHGYSTYGVGKWHVGHLPTDRGFDEFYGYPGGHSQDQWIQERYRRLPRGRKPELKYDDGEFYATDVFTDYAIEFMGQAEKKRKPWFLYLAHSSPHFPLHAPIESVKSFVPTYRKGWDELREKRFEKLKEIGLIDSDSWKLPPRSLVPTDKNEIANGFPGKPNPAWDSLDKDRQEDLAYRMAIYAAMVKHVDDGMGRIVEQLKKSGQYENTVIMILSDNGACYEWGPFGFDVRSRVGKNILRTGKELDQSGQPGTYMSYGSAWANLGNTPYRMYKHFTHQGGIVTPFIIHWPKIEKVNRWVRDPAHIIDLMPTMLQLSGAKYPKRYNDNDIQPMEGVSLVPTFLGKSLAPRTLCYYHQGARAVQRGKWKIVYTKKEPTPPKWELYDLEKDPCELDDLAEIHPEVMRELIKEYDEWAERAIPKNKQRQKHRE</sequence>
<dbReference type="InterPro" id="IPR000917">
    <property type="entry name" value="Sulfatase_N"/>
</dbReference>
<comment type="caution">
    <text evidence="7">The sequence shown here is derived from an EMBL/GenBank/DDBJ whole genome shotgun (WGS) entry which is preliminary data.</text>
</comment>
<keyword evidence="5" id="KW-0732">Signal</keyword>
<feature type="signal peptide" evidence="5">
    <location>
        <begin position="1"/>
        <end position="21"/>
    </location>
</feature>
<comment type="similarity">
    <text evidence="1">Belongs to the sulfatase family.</text>
</comment>
<name>A6DJJ7_9BACT</name>
<dbReference type="GO" id="GO:0046872">
    <property type="term" value="F:metal ion binding"/>
    <property type="evidence" value="ECO:0007669"/>
    <property type="project" value="UniProtKB-KW"/>
</dbReference>
<dbReference type="GO" id="GO:0004065">
    <property type="term" value="F:arylsulfatase activity"/>
    <property type="evidence" value="ECO:0007669"/>
    <property type="project" value="TreeGrafter"/>
</dbReference>
<accession>A6DJJ7</accession>
<protein>
    <submittedName>
        <fullName evidence="7">Arylsulfatase</fullName>
    </submittedName>
</protein>
<evidence type="ECO:0000256" key="2">
    <source>
        <dbReference type="ARBA" id="ARBA00022723"/>
    </source>
</evidence>
<dbReference type="eggNOG" id="COG3119">
    <property type="taxonomic scope" value="Bacteria"/>
</dbReference>
<gene>
    <name evidence="7" type="ORF">LNTAR_11981</name>
</gene>
<keyword evidence="3" id="KW-0378">Hydrolase</keyword>
<evidence type="ECO:0000256" key="1">
    <source>
        <dbReference type="ARBA" id="ARBA00008779"/>
    </source>
</evidence>
<feature type="chain" id="PRO_5002691176" evidence="5">
    <location>
        <begin position="22"/>
        <end position="574"/>
    </location>
</feature>
<dbReference type="Pfam" id="PF00884">
    <property type="entry name" value="Sulfatase"/>
    <property type="match status" value="1"/>
</dbReference>
<dbReference type="SUPFAM" id="SSF53649">
    <property type="entry name" value="Alkaline phosphatase-like"/>
    <property type="match status" value="1"/>
</dbReference>
<dbReference type="AlphaFoldDB" id="A6DJJ7"/>
<dbReference type="InterPro" id="IPR050738">
    <property type="entry name" value="Sulfatase"/>
</dbReference>
<evidence type="ECO:0000256" key="5">
    <source>
        <dbReference type="SAM" id="SignalP"/>
    </source>
</evidence>
<keyword evidence="2" id="KW-0479">Metal-binding</keyword>
<evidence type="ECO:0000256" key="4">
    <source>
        <dbReference type="ARBA" id="ARBA00022837"/>
    </source>
</evidence>
<organism evidence="7 8">
    <name type="scientific">Lentisphaera araneosa HTCC2155</name>
    <dbReference type="NCBI Taxonomy" id="313628"/>
    <lineage>
        <taxon>Bacteria</taxon>
        <taxon>Pseudomonadati</taxon>
        <taxon>Lentisphaerota</taxon>
        <taxon>Lentisphaeria</taxon>
        <taxon>Lentisphaerales</taxon>
        <taxon>Lentisphaeraceae</taxon>
        <taxon>Lentisphaera</taxon>
    </lineage>
</organism>